<accession>A0A923KUX3</accession>
<organism evidence="4 5">
    <name type="scientific">Anaerofilum hominis</name>
    <dbReference type="NCBI Taxonomy" id="2763016"/>
    <lineage>
        <taxon>Bacteria</taxon>
        <taxon>Bacillati</taxon>
        <taxon>Bacillota</taxon>
        <taxon>Clostridia</taxon>
        <taxon>Eubacteriales</taxon>
        <taxon>Oscillospiraceae</taxon>
        <taxon>Anaerofilum</taxon>
    </lineage>
</organism>
<dbReference type="EMBL" id="JACONZ010000001">
    <property type="protein sequence ID" value="MBC5580161.1"/>
    <property type="molecule type" value="Genomic_DNA"/>
</dbReference>
<dbReference type="RefSeq" id="WP_186886531.1">
    <property type="nucleotide sequence ID" value="NZ_JACONZ010000001.1"/>
</dbReference>
<dbReference type="InterPro" id="IPR015910">
    <property type="entry name" value="I/U_nuclsd_hydro_CS"/>
</dbReference>
<evidence type="ECO:0000313" key="4">
    <source>
        <dbReference type="EMBL" id="MBC5580161.1"/>
    </source>
</evidence>
<dbReference type="InterPro" id="IPR001910">
    <property type="entry name" value="Inosine/uridine_hydrolase_dom"/>
</dbReference>
<evidence type="ECO:0000256" key="2">
    <source>
        <dbReference type="ARBA" id="ARBA00023295"/>
    </source>
</evidence>
<protein>
    <submittedName>
        <fullName evidence="4">Nucleoside hydrolase</fullName>
    </submittedName>
</protein>
<gene>
    <name evidence="4" type="ORF">H8S23_01435</name>
</gene>
<comment type="caution">
    <text evidence="4">The sequence shown here is derived from an EMBL/GenBank/DDBJ whole genome shotgun (WGS) entry which is preliminary data.</text>
</comment>
<evidence type="ECO:0000259" key="3">
    <source>
        <dbReference type="Pfam" id="PF01156"/>
    </source>
</evidence>
<dbReference type="SUPFAM" id="SSF53590">
    <property type="entry name" value="Nucleoside hydrolase"/>
    <property type="match status" value="1"/>
</dbReference>
<evidence type="ECO:0000256" key="1">
    <source>
        <dbReference type="ARBA" id="ARBA00022801"/>
    </source>
</evidence>
<feature type="domain" description="Inosine/uridine-preferring nucleoside hydrolase" evidence="3">
    <location>
        <begin position="4"/>
        <end position="301"/>
    </location>
</feature>
<name>A0A923KUX3_9FIRM</name>
<dbReference type="InterPro" id="IPR036452">
    <property type="entry name" value="Ribo_hydro-like"/>
</dbReference>
<dbReference type="Proteomes" id="UP000659630">
    <property type="component" value="Unassembled WGS sequence"/>
</dbReference>
<dbReference type="GO" id="GO:0016799">
    <property type="term" value="F:hydrolase activity, hydrolyzing N-glycosyl compounds"/>
    <property type="evidence" value="ECO:0007669"/>
    <property type="project" value="InterPro"/>
</dbReference>
<dbReference type="PANTHER" id="PTHR46190:SF1">
    <property type="entry name" value="SI:CH211-201H21.5"/>
    <property type="match status" value="1"/>
</dbReference>
<sequence length="308" mass="33892">MRKLIIDTDTASDDAIALVLALRCPDVKVEAVTTVAGNVPVEAATRNAMVSIAMADSYRPPVYRGCGQPLWRRQITAQQVHGQDGLGDRGYPDPGIPLEREHAADAIARLVQENEGIDIVTLGPLTNLAMAVRLYPQAMSKVRSITAMGGQYRQLNPHWPCSEFNILVDPEAAQILLGAGIHITFVPLDVCFGAAAFDRQELDALYALGTPQARFFVDCNRTLIDYTLAKYGYEELIMPDPTAMACYLEPGLALEKKPAFTRCELQSVLAPGELVYDFERRGGEPENSALVTKIDAERFKKMIFDCCR</sequence>
<dbReference type="Gene3D" id="3.90.245.10">
    <property type="entry name" value="Ribonucleoside hydrolase-like"/>
    <property type="match status" value="1"/>
</dbReference>
<evidence type="ECO:0000313" key="5">
    <source>
        <dbReference type="Proteomes" id="UP000659630"/>
    </source>
</evidence>
<keyword evidence="2" id="KW-0326">Glycosidase</keyword>
<dbReference type="PANTHER" id="PTHR46190">
    <property type="entry name" value="SI:CH211-201H21.5-RELATED"/>
    <property type="match status" value="1"/>
</dbReference>
<dbReference type="PROSITE" id="PS01247">
    <property type="entry name" value="IUNH"/>
    <property type="match status" value="1"/>
</dbReference>
<dbReference type="InterPro" id="IPR052775">
    <property type="entry name" value="IUN_hydrolase"/>
</dbReference>
<dbReference type="AlphaFoldDB" id="A0A923KUX3"/>
<keyword evidence="1 4" id="KW-0378">Hydrolase</keyword>
<keyword evidence="5" id="KW-1185">Reference proteome</keyword>
<proteinExistence type="predicted"/>
<dbReference type="Pfam" id="PF01156">
    <property type="entry name" value="IU_nuc_hydro"/>
    <property type="match status" value="1"/>
</dbReference>
<reference evidence="4" key="1">
    <citation type="submission" date="2020-08" db="EMBL/GenBank/DDBJ databases">
        <title>Genome public.</title>
        <authorList>
            <person name="Liu C."/>
            <person name="Sun Q."/>
        </authorList>
    </citation>
    <scope>NUCLEOTIDE SEQUENCE</scope>
    <source>
        <strain evidence="4">BX8</strain>
    </source>
</reference>